<dbReference type="InterPro" id="IPR036864">
    <property type="entry name" value="Zn2-C6_fun-type_DNA-bd_sf"/>
</dbReference>
<dbReference type="EMBL" id="JAIHNG010000120">
    <property type="protein sequence ID" value="KAI5957787.1"/>
    <property type="molecule type" value="Genomic_DNA"/>
</dbReference>
<evidence type="ECO:0000256" key="6">
    <source>
        <dbReference type="SAM" id="MobiDB-lite"/>
    </source>
</evidence>
<dbReference type="GO" id="GO:0003677">
    <property type="term" value="F:DNA binding"/>
    <property type="evidence" value="ECO:0007669"/>
    <property type="project" value="UniProtKB-KW"/>
</dbReference>
<evidence type="ECO:0000256" key="2">
    <source>
        <dbReference type="ARBA" id="ARBA00023015"/>
    </source>
</evidence>
<keyword evidence="2" id="KW-0805">Transcription regulation</keyword>
<dbReference type="GeneID" id="76151113"/>
<gene>
    <name evidence="8" type="ORF">KGF57_003054</name>
</gene>
<feature type="region of interest" description="Disordered" evidence="6">
    <location>
        <begin position="755"/>
        <end position="791"/>
    </location>
</feature>
<dbReference type="PROSITE" id="PS50048">
    <property type="entry name" value="ZN2_CY6_FUNGAL_2"/>
    <property type="match status" value="1"/>
</dbReference>
<reference evidence="8 9" key="1">
    <citation type="journal article" date="2022" name="DNA Res.">
        <title>Genome analysis of five recently described species of the CUG-Ser clade uncovers Candida theae as a new hybrid lineage with pathogenic potential in the Candida parapsilosis species complex.</title>
        <authorList>
            <person name="Mixao V."/>
            <person name="Del Olmo V."/>
            <person name="Hegedusova E."/>
            <person name="Saus E."/>
            <person name="Pryszcz L."/>
            <person name="Cillingova A."/>
            <person name="Nosek J."/>
            <person name="Gabaldon T."/>
        </authorList>
    </citation>
    <scope>NUCLEOTIDE SEQUENCE [LARGE SCALE GENOMIC DNA]</scope>
    <source>
        <strain evidence="8 9">CBS 12239</strain>
    </source>
</reference>
<keyword evidence="3" id="KW-0238">DNA-binding</keyword>
<dbReference type="Pfam" id="PF00172">
    <property type="entry name" value="Zn_clus"/>
    <property type="match status" value="1"/>
</dbReference>
<keyword evidence="4" id="KW-0804">Transcription</keyword>
<keyword evidence="9" id="KW-1185">Reference proteome</keyword>
<dbReference type="GO" id="GO:0000981">
    <property type="term" value="F:DNA-binding transcription factor activity, RNA polymerase II-specific"/>
    <property type="evidence" value="ECO:0007669"/>
    <property type="project" value="InterPro"/>
</dbReference>
<dbReference type="AlphaFoldDB" id="A0AAD5FYB1"/>
<name>A0AAD5FYB1_9ASCO</name>
<evidence type="ECO:0000256" key="5">
    <source>
        <dbReference type="ARBA" id="ARBA00023242"/>
    </source>
</evidence>
<sequence>MSSLNNPINPEYTQDGEKRLRTKVACDYCRKRKSKCDGEEPCSKCISRKRECVYSYVPKERKKRMSSAEARKTIKREPKVSKQGKTINELNARINVLESLVTRLVTNLDPTDKMGILAQISGNQESTAENDSVGNMSDEVSDDEDMHDASTDNSPYREQSLVSDAKSMKQMLEPHYSAKDKDCMAKKTMKRISEFCGAHSLMYTLSGRSMKWVKERLQGSRASLVNPQLYAPLKSVPLVLSDAVDRSTNILSKQRQPQNPQTYFSPSHKALYSELLEAYYRRVCMGSFVCTRHEIQDLFDKYYYAISTNNSSILSTITRSEFLIMNSALVLSLSKFTSPKRIIGSHHPNLSALTITEAEELRSKLFDNAMYDYDYVSKHNEGYRSLQGLALLSLVIEESFISDFHVNYIIVSIMGRYAKELGFHRVEVLEEKDRESALAYRKMWLFCEYMSVEISYKSGKPMLINNEDVTTLSEVDPCIISVPRNLFVNPDYERNAPRLIASLKKEGAVFYFAHFVLMLTRIKAKSYYKLYSKLPSSINTQGALTVVNEINDDMKTLAQLIEPGIIEPVGDHPFTLPQFDCDEEILKFNVLSFHLSYHAHILSVNRVPFLEQFEIEDDRLLHYGNKSLRAARYILQCVSNPNSLWKIDDASFPFLIFYPFVAFLSILGNCLVYPTEPSSYYDCLLLIDASLNFFAYKGTQSSNLDNKRMFCDMVSRSVLRILIDTMEKKANVHFYRMRPGLKEHIESLQTKYPEIFQPNSDDNTRDPTPSHSQPPLAPPSSSTSSSSSSGSYNTSVKPVLSSYTNSYQLASKPGEQSDAFGVGMPPVGEVIDFENLMNEENFNQFVFGEINELSGFFDYDLNT</sequence>
<keyword evidence="5" id="KW-0539">Nucleus</keyword>
<dbReference type="RefSeq" id="XP_051608490.1">
    <property type="nucleotide sequence ID" value="XM_051752433.1"/>
</dbReference>
<dbReference type="CDD" id="cd00067">
    <property type="entry name" value="GAL4"/>
    <property type="match status" value="1"/>
</dbReference>
<evidence type="ECO:0000313" key="8">
    <source>
        <dbReference type="EMBL" id="KAI5957787.1"/>
    </source>
</evidence>
<evidence type="ECO:0000259" key="7">
    <source>
        <dbReference type="PROSITE" id="PS50048"/>
    </source>
</evidence>
<dbReference type="PANTHER" id="PTHR46910">
    <property type="entry name" value="TRANSCRIPTION FACTOR PDR1"/>
    <property type="match status" value="1"/>
</dbReference>
<dbReference type="PANTHER" id="PTHR46910:SF37">
    <property type="entry name" value="ZN(II)2CYS6 TRANSCRIPTION FACTOR (EUROFUNG)"/>
    <property type="match status" value="1"/>
</dbReference>
<dbReference type="SMART" id="SM00066">
    <property type="entry name" value="GAL4"/>
    <property type="match status" value="1"/>
</dbReference>
<dbReference type="SUPFAM" id="SSF57701">
    <property type="entry name" value="Zn2/Cys6 DNA-binding domain"/>
    <property type="match status" value="1"/>
</dbReference>
<dbReference type="InterPro" id="IPR001138">
    <property type="entry name" value="Zn2Cys6_DnaBD"/>
</dbReference>
<dbReference type="GO" id="GO:0005634">
    <property type="term" value="C:nucleus"/>
    <property type="evidence" value="ECO:0007669"/>
    <property type="project" value="UniProtKB-SubCell"/>
</dbReference>
<dbReference type="CDD" id="cd12148">
    <property type="entry name" value="fungal_TF_MHR"/>
    <property type="match status" value="1"/>
</dbReference>
<protein>
    <submittedName>
        <fullName evidence="8">HAL9</fullName>
    </submittedName>
</protein>
<feature type="domain" description="Zn(2)-C6 fungal-type" evidence="7">
    <location>
        <begin position="25"/>
        <end position="54"/>
    </location>
</feature>
<feature type="region of interest" description="Disordered" evidence="6">
    <location>
        <begin position="121"/>
        <end position="157"/>
    </location>
</feature>
<proteinExistence type="predicted"/>
<dbReference type="Gene3D" id="4.10.240.10">
    <property type="entry name" value="Zn(2)-C6 fungal-type DNA-binding domain"/>
    <property type="match status" value="1"/>
</dbReference>
<evidence type="ECO:0000313" key="9">
    <source>
        <dbReference type="Proteomes" id="UP001204833"/>
    </source>
</evidence>
<evidence type="ECO:0000256" key="3">
    <source>
        <dbReference type="ARBA" id="ARBA00023125"/>
    </source>
</evidence>
<comment type="caution">
    <text evidence="8">The sequence shown here is derived from an EMBL/GenBank/DDBJ whole genome shotgun (WGS) entry which is preliminary data.</text>
</comment>
<feature type="compositionally biased region" description="Polar residues" evidence="6">
    <location>
        <begin position="121"/>
        <end position="135"/>
    </location>
</feature>
<dbReference type="Proteomes" id="UP001204833">
    <property type="component" value="Unassembled WGS sequence"/>
</dbReference>
<dbReference type="InterPro" id="IPR050987">
    <property type="entry name" value="AtrR-like"/>
</dbReference>
<dbReference type="GO" id="GO:0008270">
    <property type="term" value="F:zinc ion binding"/>
    <property type="evidence" value="ECO:0007669"/>
    <property type="project" value="InterPro"/>
</dbReference>
<comment type="subcellular location">
    <subcellularLocation>
        <location evidence="1">Nucleus</location>
    </subcellularLocation>
</comment>
<accession>A0AAD5FYB1</accession>
<feature type="compositionally biased region" description="Low complexity" evidence="6">
    <location>
        <begin position="767"/>
        <end position="791"/>
    </location>
</feature>
<dbReference type="PROSITE" id="PS00463">
    <property type="entry name" value="ZN2_CY6_FUNGAL_1"/>
    <property type="match status" value="1"/>
</dbReference>
<evidence type="ECO:0000256" key="4">
    <source>
        <dbReference type="ARBA" id="ARBA00023163"/>
    </source>
</evidence>
<organism evidence="8 9">
    <name type="scientific">Candida theae</name>
    <dbReference type="NCBI Taxonomy" id="1198502"/>
    <lineage>
        <taxon>Eukaryota</taxon>
        <taxon>Fungi</taxon>
        <taxon>Dikarya</taxon>
        <taxon>Ascomycota</taxon>
        <taxon>Saccharomycotina</taxon>
        <taxon>Pichiomycetes</taxon>
        <taxon>Debaryomycetaceae</taxon>
        <taxon>Candida/Lodderomyces clade</taxon>
        <taxon>Candida</taxon>
    </lineage>
</organism>
<evidence type="ECO:0000256" key="1">
    <source>
        <dbReference type="ARBA" id="ARBA00004123"/>
    </source>
</evidence>